<keyword evidence="2" id="KW-1185">Reference proteome</keyword>
<comment type="caution">
    <text evidence="1">The sequence shown here is derived from an EMBL/GenBank/DDBJ whole genome shotgun (WGS) entry which is preliminary data.</text>
</comment>
<evidence type="ECO:0000313" key="1">
    <source>
        <dbReference type="EMBL" id="CAG8715926.1"/>
    </source>
</evidence>
<protein>
    <submittedName>
        <fullName evidence="1">13241_t:CDS:1</fullName>
    </submittedName>
</protein>
<feature type="non-terminal residue" evidence="1">
    <location>
        <position position="124"/>
    </location>
</feature>
<sequence>MSNTFNRKNMLGSLAKAGVGTASVLEPAKPLESRPGPRVRVALDDYLLSQIAQRIGPLATYAYSLTRHMLQDLEYSTFEQHTGNANIGFVYSGTGSSAIYRVGRIESIFEVHQGRERPPRTVYV</sequence>
<dbReference type="Proteomes" id="UP000789525">
    <property type="component" value="Unassembled WGS sequence"/>
</dbReference>
<evidence type="ECO:0000313" key="2">
    <source>
        <dbReference type="Proteomes" id="UP000789525"/>
    </source>
</evidence>
<reference evidence="1" key="1">
    <citation type="submission" date="2021-06" db="EMBL/GenBank/DDBJ databases">
        <authorList>
            <person name="Kallberg Y."/>
            <person name="Tangrot J."/>
            <person name="Rosling A."/>
        </authorList>
    </citation>
    <scope>NUCLEOTIDE SEQUENCE</scope>
    <source>
        <strain evidence="1">CL356</strain>
    </source>
</reference>
<proteinExistence type="predicted"/>
<dbReference type="EMBL" id="CAJVPT010036927">
    <property type="protein sequence ID" value="CAG8715926.1"/>
    <property type="molecule type" value="Genomic_DNA"/>
</dbReference>
<gene>
    <name evidence="1" type="ORF">ACOLOM_LOCUS10896</name>
</gene>
<organism evidence="1 2">
    <name type="scientific">Acaulospora colombiana</name>
    <dbReference type="NCBI Taxonomy" id="27376"/>
    <lineage>
        <taxon>Eukaryota</taxon>
        <taxon>Fungi</taxon>
        <taxon>Fungi incertae sedis</taxon>
        <taxon>Mucoromycota</taxon>
        <taxon>Glomeromycotina</taxon>
        <taxon>Glomeromycetes</taxon>
        <taxon>Diversisporales</taxon>
        <taxon>Acaulosporaceae</taxon>
        <taxon>Acaulospora</taxon>
    </lineage>
</organism>
<accession>A0ACA9PN11</accession>
<name>A0ACA9PN11_9GLOM</name>